<feature type="compositionally biased region" description="Basic residues" evidence="1">
    <location>
        <begin position="173"/>
        <end position="187"/>
    </location>
</feature>
<feature type="compositionally biased region" description="Basic and acidic residues" evidence="1">
    <location>
        <begin position="153"/>
        <end position="172"/>
    </location>
</feature>
<feature type="non-terminal residue" evidence="2">
    <location>
        <position position="228"/>
    </location>
</feature>
<sequence>GGADAAEEARGDDQDRAPPAREPPPAGVLRLRRRVAHAERPAARPRTYLRDPQRRHRPGRLRLPADGARLGAGLSLPRDARGHDHGPDLRLLARQRPDRPVHPANIPQRHPGPPRLSTRRDPAPRRRRRPLRETPPRPGHSPGLGPLRHHRPLRADRGHRPPDHLGRPGLRDSRHRPLRRTRPRPRRPAGQDGPPHRTPRRRPTRLRGRPRRTGRTRGERGGRAKAVV</sequence>
<dbReference type="EMBL" id="CADCVM010000556">
    <property type="protein sequence ID" value="CAA9539437.1"/>
    <property type="molecule type" value="Genomic_DNA"/>
</dbReference>
<feature type="compositionally biased region" description="Basic and acidic residues" evidence="1">
    <location>
        <begin position="78"/>
        <end position="88"/>
    </location>
</feature>
<organism evidence="2">
    <name type="scientific">uncultured Rubrobacteraceae bacterium</name>
    <dbReference type="NCBI Taxonomy" id="349277"/>
    <lineage>
        <taxon>Bacteria</taxon>
        <taxon>Bacillati</taxon>
        <taxon>Actinomycetota</taxon>
        <taxon>Rubrobacteria</taxon>
        <taxon>Rubrobacterales</taxon>
        <taxon>Rubrobacteraceae</taxon>
        <taxon>environmental samples</taxon>
    </lineage>
</organism>
<proteinExistence type="predicted"/>
<reference evidence="2" key="1">
    <citation type="submission" date="2020-02" db="EMBL/GenBank/DDBJ databases">
        <authorList>
            <person name="Meier V. D."/>
        </authorList>
    </citation>
    <scope>NUCLEOTIDE SEQUENCE</scope>
    <source>
        <strain evidence="2">AVDCRST_MAG05</strain>
    </source>
</reference>
<evidence type="ECO:0000313" key="2">
    <source>
        <dbReference type="EMBL" id="CAA9539437.1"/>
    </source>
</evidence>
<feature type="compositionally biased region" description="Basic and acidic residues" evidence="1">
    <location>
        <begin position="7"/>
        <end position="19"/>
    </location>
</feature>
<dbReference type="AlphaFoldDB" id="A0A6J4U377"/>
<feature type="compositionally biased region" description="Basic and acidic residues" evidence="1">
    <location>
        <begin position="36"/>
        <end position="52"/>
    </location>
</feature>
<protein>
    <submittedName>
        <fullName evidence="2">Uncharacterized protein</fullName>
    </submittedName>
</protein>
<evidence type="ECO:0000256" key="1">
    <source>
        <dbReference type="SAM" id="MobiDB-lite"/>
    </source>
</evidence>
<name>A0A6J4U377_9ACTN</name>
<gene>
    <name evidence="2" type="ORF">AVDCRST_MAG05-5237</name>
</gene>
<feature type="region of interest" description="Disordered" evidence="1">
    <location>
        <begin position="1"/>
        <end position="228"/>
    </location>
</feature>
<feature type="non-terminal residue" evidence="2">
    <location>
        <position position="1"/>
    </location>
</feature>
<accession>A0A6J4U377</accession>
<feature type="compositionally biased region" description="Basic residues" evidence="1">
    <location>
        <begin position="197"/>
        <end position="215"/>
    </location>
</feature>